<evidence type="ECO:0000256" key="2">
    <source>
        <dbReference type="ARBA" id="ARBA00022679"/>
    </source>
</evidence>
<organism evidence="4 5">
    <name type="scientific">Chengkuizengella marina</name>
    <dbReference type="NCBI Taxonomy" id="2507566"/>
    <lineage>
        <taxon>Bacteria</taxon>
        <taxon>Bacillati</taxon>
        <taxon>Bacillota</taxon>
        <taxon>Bacilli</taxon>
        <taxon>Bacillales</taxon>
        <taxon>Paenibacillaceae</taxon>
        <taxon>Chengkuizengella</taxon>
    </lineage>
</organism>
<reference evidence="4 5" key="1">
    <citation type="submission" date="2019-01" db="EMBL/GenBank/DDBJ databases">
        <title>Chengkuizengella sp. nov., isolated from deep-sea sediment of East Pacific Ocean.</title>
        <authorList>
            <person name="Yang J."/>
            <person name="Lai Q."/>
            <person name="Shao Z."/>
        </authorList>
    </citation>
    <scope>NUCLEOTIDE SEQUENCE [LARGE SCALE GENOMIC DNA]</scope>
    <source>
        <strain evidence="4 5">YPA3-1-1</strain>
    </source>
</reference>
<dbReference type="EMBL" id="SIJB01000025">
    <property type="protein sequence ID" value="NBI29503.1"/>
    <property type="molecule type" value="Genomic_DNA"/>
</dbReference>
<name>A0A6N9Q3Z4_9BACL</name>
<dbReference type="PANTHER" id="PTHR43861:SF1">
    <property type="entry name" value="TRANS-ACONITATE 2-METHYLTRANSFERASE"/>
    <property type="match status" value="1"/>
</dbReference>
<gene>
    <name evidence="4" type="ORF">ERL59_11085</name>
</gene>
<keyword evidence="2 4" id="KW-0808">Transferase</keyword>
<dbReference type="Gene3D" id="2.20.25.110">
    <property type="entry name" value="S-adenosyl-L-methionine-dependent methyltransferases"/>
    <property type="match status" value="1"/>
</dbReference>
<dbReference type="CDD" id="cd02440">
    <property type="entry name" value="AdoMet_MTases"/>
    <property type="match status" value="1"/>
</dbReference>
<dbReference type="Gene3D" id="3.40.50.150">
    <property type="entry name" value="Vaccinia Virus protein VP39"/>
    <property type="match status" value="1"/>
</dbReference>
<proteinExistence type="predicted"/>
<protein>
    <submittedName>
        <fullName evidence="4">Class I SAM-dependent methyltransferase</fullName>
    </submittedName>
</protein>
<dbReference type="OrthoDB" id="9811589at2"/>
<evidence type="ECO:0000256" key="1">
    <source>
        <dbReference type="ARBA" id="ARBA00022603"/>
    </source>
</evidence>
<comment type="caution">
    <text evidence="4">The sequence shown here is derived from an EMBL/GenBank/DDBJ whole genome shotgun (WGS) entry which is preliminary data.</text>
</comment>
<accession>A0A6N9Q3Z4</accession>
<dbReference type="Proteomes" id="UP000448943">
    <property type="component" value="Unassembled WGS sequence"/>
</dbReference>
<dbReference type="SUPFAM" id="SSF53335">
    <property type="entry name" value="S-adenosyl-L-methionine-dependent methyltransferases"/>
    <property type="match status" value="1"/>
</dbReference>
<evidence type="ECO:0000313" key="5">
    <source>
        <dbReference type="Proteomes" id="UP000448943"/>
    </source>
</evidence>
<dbReference type="Pfam" id="PF13649">
    <property type="entry name" value="Methyltransf_25"/>
    <property type="match status" value="1"/>
</dbReference>
<feature type="domain" description="Methyltransferase" evidence="3">
    <location>
        <begin position="39"/>
        <end position="141"/>
    </location>
</feature>
<dbReference type="AlphaFoldDB" id="A0A6N9Q3Z4"/>
<evidence type="ECO:0000259" key="3">
    <source>
        <dbReference type="Pfam" id="PF13649"/>
    </source>
</evidence>
<evidence type="ECO:0000313" key="4">
    <source>
        <dbReference type="EMBL" id="NBI29503.1"/>
    </source>
</evidence>
<dbReference type="InterPro" id="IPR029063">
    <property type="entry name" value="SAM-dependent_MTases_sf"/>
</dbReference>
<dbReference type="PANTHER" id="PTHR43861">
    <property type="entry name" value="TRANS-ACONITATE 2-METHYLTRANSFERASE-RELATED"/>
    <property type="match status" value="1"/>
</dbReference>
<dbReference type="GO" id="GO:0032259">
    <property type="term" value="P:methylation"/>
    <property type="evidence" value="ECO:0007669"/>
    <property type="project" value="UniProtKB-KW"/>
</dbReference>
<keyword evidence="1 4" id="KW-0489">Methyltransferase</keyword>
<keyword evidence="5" id="KW-1185">Reference proteome</keyword>
<dbReference type="InterPro" id="IPR041698">
    <property type="entry name" value="Methyltransf_25"/>
</dbReference>
<sequence length="253" mass="29744">MSYEGFANYYDALMEDMPYSQWIDFAERCWIKYGKPKTIVDLGCGTGNISIPLAKKGFQVYGIDLSSEMLTVANQKELNNLPIINQNSGSIIWLEQDMKDLELPSFVDCIISFCDCYNYITDEVHLIQSFQKVYEYLEHKGLFIFDMLTESQFQFYAEEQPFTYNEEDLSYIWTCDYDAKHREIEHDLTIFAKHSDSNYMKINEIHTQRAYPIEWIKNQLSHIGFININVLGDFRFESPNDATKRVFFLAQKS</sequence>
<dbReference type="GO" id="GO:0008168">
    <property type="term" value="F:methyltransferase activity"/>
    <property type="evidence" value="ECO:0007669"/>
    <property type="project" value="UniProtKB-KW"/>
</dbReference>
<dbReference type="RefSeq" id="WP_160646313.1">
    <property type="nucleotide sequence ID" value="NZ_SIJB01000025.1"/>
</dbReference>